<dbReference type="PANTHER" id="PTHR47506:SF1">
    <property type="entry name" value="HTH-TYPE TRANSCRIPTIONAL REGULATOR YJDC"/>
    <property type="match status" value="1"/>
</dbReference>
<dbReference type="RefSeq" id="WP_320423360.1">
    <property type="nucleotide sequence ID" value="NZ_JAXCLA010000004.1"/>
</dbReference>
<feature type="domain" description="HTH tetR-type" evidence="6">
    <location>
        <begin position="20"/>
        <end position="80"/>
    </location>
</feature>
<dbReference type="PANTHER" id="PTHR47506">
    <property type="entry name" value="TRANSCRIPTIONAL REGULATORY PROTEIN"/>
    <property type="match status" value="1"/>
</dbReference>
<dbReference type="InterPro" id="IPR036271">
    <property type="entry name" value="Tet_transcr_reg_TetR-rel_C_sf"/>
</dbReference>
<evidence type="ECO:0000256" key="4">
    <source>
        <dbReference type="ARBA" id="ARBA00023163"/>
    </source>
</evidence>
<dbReference type="Pfam" id="PF00440">
    <property type="entry name" value="TetR_N"/>
    <property type="match status" value="1"/>
</dbReference>
<name>A0ABU5DIA9_9BURK</name>
<accession>A0ABU5DIA9</accession>
<dbReference type="PROSITE" id="PS50977">
    <property type="entry name" value="HTH_TETR_2"/>
    <property type="match status" value="1"/>
</dbReference>
<dbReference type="SUPFAM" id="SSF48498">
    <property type="entry name" value="Tetracyclin repressor-like, C-terminal domain"/>
    <property type="match status" value="1"/>
</dbReference>
<evidence type="ECO:0000256" key="2">
    <source>
        <dbReference type="ARBA" id="ARBA00023015"/>
    </source>
</evidence>
<keyword evidence="4" id="KW-0804">Transcription</keyword>
<keyword evidence="1" id="KW-0678">Repressor</keyword>
<keyword evidence="3 5" id="KW-0238">DNA-binding</keyword>
<evidence type="ECO:0000313" key="7">
    <source>
        <dbReference type="EMBL" id="MDY0745455.1"/>
    </source>
</evidence>
<dbReference type="InterPro" id="IPR009057">
    <property type="entry name" value="Homeodomain-like_sf"/>
</dbReference>
<proteinExistence type="predicted"/>
<sequence length="214" mass="23163">MKIDQAEAFKPARARGRPLSFDRDKALEQAMHVFWQRGYEAASIAELTSAMGITAPSLYTAFGDKERLFLAAIERYANGPAAGFPLALEEEPTAYAAIRRLLLEAAEEHTRDCHPRGCMIAMAATNCTEASAHIQAALAKRREAGMTGIRCRIECGISRDELPAATDAAALANFYATVYRGMALQATDGATRETLIGVAEAAMRAWPGEVPKNN</sequence>
<dbReference type="Gene3D" id="1.10.10.60">
    <property type="entry name" value="Homeodomain-like"/>
    <property type="match status" value="1"/>
</dbReference>
<evidence type="ECO:0000256" key="5">
    <source>
        <dbReference type="PROSITE-ProRule" id="PRU00335"/>
    </source>
</evidence>
<dbReference type="Proteomes" id="UP001285263">
    <property type="component" value="Unassembled WGS sequence"/>
</dbReference>
<evidence type="ECO:0000256" key="1">
    <source>
        <dbReference type="ARBA" id="ARBA00022491"/>
    </source>
</evidence>
<comment type="caution">
    <text evidence="7">The sequence shown here is derived from an EMBL/GenBank/DDBJ whole genome shotgun (WGS) entry which is preliminary data.</text>
</comment>
<organism evidence="7 8">
    <name type="scientific">Roseateles agri</name>
    <dbReference type="NCBI Taxonomy" id="3098619"/>
    <lineage>
        <taxon>Bacteria</taxon>
        <taxon>Pseudomonadati</taxon>
        <taxon>Pseudomonadota</taxon>
        <taxon>Betaproteobacteria</taxon>
        <taxon>Burkholderiales</taxon>
        <taxon>Sphaerotilaceae</taxon>
        <taxon>Roseateles</taxon>
    </lineage>
</organism>
<keyword evidence="2" id="KW-0805">Transcription regulation</keyword>
<keyword evidence="8" id="KW-1185">Reference proteome</keyword>
<dbReference type="PROSITE" id="PS01081">
    <property type="entry name" value="HTH_TETR_1"/>
    <property type="match status" value="1"/>
</dbReference>
<evidence type="ECO:0000256" key="3">
    <source>
        <dbReference type="ARBA" id="ARBA00023125"/>
    </source>
</evidence>
<reference evidence="7 8" key="1">
    <citation type="submission" date="2023-11" db="EMBL/GenBank/DDBJ databases">
        <title>Paucibacter sp. nov., isolated from fresh soil in Korea.</title>
        <authorList>
            <person name="Le N.T.T."/>
        </authorList>
    </citation>
    <scope>NUCLEOTIDE SEQUENCE [LARGE SCALE GENOMIC DNA]</scope>
    <source>
        <strain evidence="7 8">R3-3</strain>
    </source>
</reference>
<dbReference type="InterPro" id="IPR001647">
    <property type="entry name" value="HTH_TetR"/>
</dbReference>
<evidence type="ECO:0000259" key="6">
    <source>
        <dbReference type="PROSITE" id="PS50977"/>
    </source>
</evidence>
<dbReference type="InterPro" id="IPR023772">
    <property type="entry name" value="DNA-bd_HTH_TetR-type_CS"/>
</dbReference>
<gene>
    <name evidence="7" type="ORF">SNE35_13125</name>
</gene>
<dbReference type="Gene3D" id="1.10.357.10">
    <property type="entry name" value="Tetracycline Repressor, domain 2"/>
    <property type="match status" value="1"/>
</dbReference>
<protein>
    <submittedName>
        <fullName evidence="7">TetR/AcrR family transcriptional regulator</fullName>
    </submittedName>
</protein>
<feature type="DNA-binding region" description="H-T-H motif" evidence="5">
    <location>
        <begin position="43"/>
        <end position="62"/>
    </location>
</feature>
<evidence type="ECO:0000313" key="8">
    <source>
        <dbReference type="Proteomes" id="UP001285263"/>
    </source>
</evidence>
<dbReference type="EMBL" id="JAXCLA010000004">
    <property type="protein sequence ID" value="MDY0745455.1"/>
    <property type="molecule type" value="Genomic_DNA"/>
</dbReference>
<dbReference type="SUPFAM" id="SSF46689">
    <property type="entry name" value="Homeodomain-like"/>
    <property type="match status" value="1"/>
</dbReference>